<evidence type="ECO:0000313" key="10">
    <source>
        <dbReference type="Proteomes" id="UP001386955"/>
    </source>
</evidence>
<keyword evidence="2 5" id="KW-0547">Nucleotide-binding</keyword>
<evidence type="ECO:0000256" key="5">
    <source>
        <dbReference type="PROSITE-ProRule" id="PRU10141"/>
    </source>
</evidence>
<dbReference type="InterPro" id="IPR017441">
    <property type="entry name" value="Protein_kinase_ATP_BS"/>
</dbReference>
<comment type="caution">
    <text evidence="9">The sequence shown here is derived from an EMBL/GenBank/DDBJ whole genome shotgun (WGS) entry which is preliminary data.</text>
</comment>
<comment type="similarity">
    <text evidence="6">Belongs to the protein kinase superfamily.</text>
</comment>
<dbReference type="CDD" id="cd06606">
    <property type="entry name" value="STKc_MAPKKK"/>
    <property type="match status" value="1"/>
</dbReference>
<dbReference type="AlphaFoldDB" id="A0AAN9S1Z7"/>
<organism evidence="9 10">
    <name type="scientific">Psophocarpus tetragonolobus</name>
    <name type="common">Winged bean</name>
    <name type="synonym">Dolichos tetragonolobus</name>
    <dbReference type="NCBI Taxonomy" id="3891"/>
    <lineage>
        <taxon>Eukaryota</taxon>
        <taxon>Viridiplantae</taxon>
        <taxon>Streptophyta</taxon>
        <taxon>Embryophyta</taxon>
        <taxon>Tracheophyta</taxon>
        <taxon>Spermatophyta</taxon>
        <taxon>Magnoliopsida</taxon>
        <taxon>eudicotyledons</taxon>
        <taxon>Gunneridae</taxon>
        <taxon>Pentapetalae</taxon>
        <taxon>rosids</taxon>
        <taxon>fabids</taxon>
        <taxon>Fabales</taxon>
        <taxon>Fabaceae</taxon>
        <taxon>Papilionoideae</taxon>
        <taxon>50 kb inversion clade</taxon>
        <taxon>NPAAA clade</taxon>
        <taxon>indigoferoid/millettioid clade</taxon>
        <taxon>Phaseoleae</taxon>
        <taxon>Psophocarpus</taxon>
    </lineage>
</organism>
<proteinExistence type="inferred from homology"/>
<dbReference type="InterPro" id="IPR052751">
    <property type="entry name" value="Plant_MAPKKK"/>
</dbReference>
<accession>A0AAN9S1Z7</accession>
<dbReference type="PANTHER" id="PTHR48011">
    <property type="entry name" value="CCR4-NOT TRANSCRIPTIONAL COMPLEX SUBUNIT CAF120-RELATED"/>
    <property type="match status" value="1"/>
</dbReference>
<evidence type="ECO:0000313" key="9">
    <source>
        <dbReference type="EMBL" id="KAK7387245.1"/>
    </source>
</evidence>
<reference evidence="9 10" key="1">
    <citation type="submission" date="2024-01" db="EMBL/GenBank/DDBJ databases">
        <title>The genomes of 5 underutilized Papilionoideae crops provide insights into root nodulation and disease resistanc.</title>
        <authorList>
            <person name="Jiang F."/>
        </authorList>
    </citation>
    <scope>NUCLEOTIDE SEQUENCE [LARGE SCALE GENOMIC DNA]</scope>
    <source>
        <strain evidence="9">DUOXIRENSHENG_FW03</strain>
        <tissue evidence="9">Leaves</tissue>
    </source>
</reference>
<keyword evidence="1" id="KW-0808">Transferase</keyword>
<protein>
    <recommendedName>
        <fullName evidence="8">Protein kinase domain-containing protein</fullName>
    </recommendedName>
</protein>
<evidence type="ECO:0000256" key="2">
    <source>
        <dbReference type="ARBA" id="ARBA00022741"/>
    </source>
</evidence>
<dbReference type="FunFam" id="1.10.510.10:FF:001090">
    <property type="entry name" value="Serine threonine protein kinase putative"/>
    <property type="match status" value="1"/>
</dbReference>
<feature type="binding site" evidence="5">
    <location>
        <position position="34"/>
    </location>
    <ligand>
        <name>ATP</name>
        <dbReference type="ChEBI" id="CHEBI:30616"/>
    </ligand>
</feature>
<evidence type="ECO:0000256" key="1">
    <source>
        <dbReference type="ARBA" id="ARBA00022679"/>
    </source>
</evidence>
<keyword evidence="6" id="KW-0723">Serine/threonine-protein kinase</keyword>
<feature type="domain" description="Protein kinase" evidence="8">
    <location>
        <begin position="5"/>
        <end position="256"/>
    </location>
</feature>
<evidence type="ECO:0000256" key="4">
    <source>
        <dbReference type="ARBA" id="ARBA00022840"/>
    </source>
</evidence>
<dbReference type="GO" id="GO:0005524">
    <property type="term" value="F:ATP binding"/>
    <property type="evidence" value="ECO:0007669"/>
    <property type="project" value="UniProtKB-UniRule"/>
</dbReference>
<dbReference type="Gene3D" id="1.10.510.10">
    <property type="entry name" value="Transferase(Phosphotransferase) domain 1"/>
    <property type="match status" value="1"/>
</dbReference>
<keyword evidence="7" id="KW-1133">Transmembrane helix</keyword>
<dbReference type="InterPro" id="IPR008271">
    <property type="entry name" value="Ser/Thr_kinase_AS"/>
</dbReference>
<dbReference type="SMART" id="SM00220">
    <property type="entry name" value="S_TKc"/>
    <property type="match status" value="1"/>
</dbReference>
<dbReference type="PROSITE" id="PS00107">
    <property type="entry name" value="PROTEIN_KINASE_ATP"/>
    <property type="match status" value="1"/>
</dbReference>
<dbReference type="PROSITE" id="PS00108">
    <property type="entry name" value="PROTEIN_KINASE_ST"/>
    <property type="match status" value="1"/>
</dbReference>
<dbReference type="SUPFAM" id="SSF56112">
    <property type="entry name" value="Protein kinase-like (PK-like)"/>
    <property type="match status" value="1"/>
</dbReference>
<keyword evidence="4 5" id="KW-0067">ATP-binding</keyword>
<sequence>MGSTWIRGKRIGRGAFGTVCVALNKLDGCVFAVKSVDFKTALPAQLEALENEIRILQRISSPHVVTFLGDDVTCEQRNLHMEYMPHGTLADLDADVDESLVRRYTWCLVSALRHVHANGVVHCDVKGKNVLVGDGCLCKLSDFGSAAEFSVDGVGIPATVPRGSPLWMAPEVIRREWQGPASDVWSLGCTVIEMITGKPPWVGNAIDALTRIGFSCELPEFPRGLSELGRDFLEKCLRREPWRRWSCDQLLQHPFLLPCAEIVESSPRCVLDRVDSEFYYEEEEVETRTETNDENWVKDRIGKLAMSDWANWETEGWVVVRELTFDSEPSVAVDSCDDVKEATCPECFEIARVEEGIHVGTILENIDLEKKMVKLEIWNLGWRGNYKEKEAGGWKNVDRKKGIIIKMNICRVNCKLLKSQCFFLYIYVLRLFMMITFQFLIAL</sequence>
<dbReference type="PROSITE" id="PS50011">
    <property type="entry name" value="PROTEIN_KINASE_DOM"/>
    <property type="match status" value="1"/>
</dbReference>
<dbReference type="InterPro" id="IPR011009">
    <property type="entry name" value="Kinase-like_dom_sf"/>
</dbReference>
<dbReference type="Pfam" id="PF00069">
    <property type="entry name" value="Pkinase"/>
    <property type="match status" value="1"/>
</dbReference>
<evidence type="ECO:0000256" key="7">
    <source>
        <dbReference type="SAM" id="Phobius"/>
    </source>
</evidence>
<dbReference type="InterPro" id="IPR000719">
    <property type="entry name" value="Prot_kinase_dom"/>
</dbReference>
<dbReference type="Proteomes" id="UP001386955">
    <property type="component" value="Unassembled WGS sequence"/>
</dbReference>
<keyword evidence="10" id="KW-1185">Reference proteome</keyword>
<evidence type="ECO:0000259" key="8">
    <source>
        <dbReference type="PROSITE" id="PS50011"/>
    </source>
</evidence>
<evidence type="ECO:0000256" key="6">
    <source>
        <dbReference type="RuleBase" id="RU000304"/>
    </source>
</evidence>
<feature type="transmembrane region" description="Helical" evidence="7">
    <location>
        <begin position="422"/>
        <end position="442"/>
    </location>
</feature>
<evidence type="ECO:0000256" key="3">
    <source>
        <dbReference type="ARBA" id="ARBA00022777"/>
    </source>
</evidence>
<keyword evidence="7" id="KW-0472">Membrane</keyword>
<name>A0AAN9S1Z7_PSOTE</name>
<dbReference type="GO" id="GO:0007165">
    <property type="term" value="P:signal transduction"/>
    <property type="evidence" value="ECO:0007669"/>
    <property type="project" value="TreeGrafter"/>
</dbReference>
<dbReference type="GO" id="GO:0004674">
    <property type="term" value="F:protein serine/threonine kinase activity"/>
    <property type="evidence" value="ECO:0007669"/>
    <property type="project" value="UniProtKB-KW"/>
</dbReference>
<dbReference type="EMBL" id="JAYMYS010000007">
    <property type="protein sequence ID" value="KAK7387245.1"/>
    <property type="molecule type" value="Genomic_DNA"/>
</dbReference>
<keyword evidence="3" id="KW-0418">Kinase</keyword>
<keyword evidence="7" id="KW-0812">Transmembrane</keyword>
<gene>
    <name evidence="9" type="ORF">VNO78_27885</name>
</gene>
<dbReference type="PANTHER" id="PTHR48011:SF25">
    <property type="entry name" value="PROTEIN KINASE DOMAIN-CONTAINING PROTEIN"/>
    <property type="match status" value="1"/>
</dbReference>